<dbReference type="Proteomes" id="UP000824469">
    <property type="component" value="Unassembled WGS sequence"/>
</dbReference>
<comment type="caution">
    <text evidence="2">The sequence shown here is derived from an EMBL/GenBank/DDBJ whole genome shotgun (WGS) entry which is preliminary data.</text>
</comment>
<dbReference type="EMBL" id="JAHRHJ020003813">
    <property type="protein sequence ID" value="KAH9290437.1"/>
    <property type="molecule type" value="Genomic_DNA"/>
</dbReference>
<feature type="non-terminal residue" evidence="2">
    <location>
        <position position="145"/>
    </location>
</feature>
<name>A0AA38C558_TAXCH</name>
<dbReference type="Gene3D" id="1.25.10.10">
    <property type="entry name" value="Leucine-rich Repeat Variant"/>
    <property type="match status" value="1"/>
</dbReference>
<dbReference type="PANTHER" id="PTHR45958">
    <property type="entry name" value="RING-TYPE E3 UBIQUITIN TRANSFERASE"/>
    <property type="match status" value="1"/>
</dbReference>
<dbReference type="AlphaFoldDB" id="A0AA38C558"/>
<gene>
    <name evidence="2" type="ORF">KI387_034554</name>
</gene>
<keyword evidence="3" id="KW-1185">Reference proteome</keyword>
<dbReference type="InterPro" id="IPR011989">
    <property type="entry name" value="ARM-like"/>
</dbReference>
<proteinExistence type="predicted"/>
<dbReference type="InterPro" id="IPR016024">
    <property type="entry name" value="ARM-type_fold"/>
</dbReference>
<dbReference type="InterPro" id="IPR052608">
    <property type="entry name" value="U-box_domain_protein"/>
</dbReference>
<protein>
    <submittedName>
        <fullName evidence="2">Uncharacterized protein</fullName>
    </submittedName>
</protein>
<sequence>MEYKLQHATSNITSKNSHEVNRPLQDLDSLMEKPRNRTIIAEKGLIPTIVHTLKTSGGSINTCSALKCLNYLAKDSDHNKNSAFSERIGGAKNCIPFLVALLSSRNPKTSQNAENVLENLSSNTKFVVSMTEENFFKPFIRLIAE</sequence>
<feature type="region of interest" description="Disordered" evidence="1">
    <location>
        <begin position="1"/>
        <end position="21"/>
    </location>
</feature>
<evidence type="ECO:0000313" key="3">
    <source>
        <dbReference type="Proteomes" id="UP000824469"/>
    </source>
</evidence>
<evidence type="ECO:0000256" key="1">
    <source>
        <dbReference type="SAM" id="MobiDB-lite"/>
    </source>
</evidence>
<reference evidence="2 3" key="1">
    <citation type="journal article" date="2021" name="Nat. Plants">
        <title>The Taxus genome provides insights into paclitaxel biosynthesis.</title>
        <authorList>
            <person name="Xiong X."/>
            <person name="Gou J."/>
            <person name="Liao Q."/>
            <person name="Li Y."/>
            <person name="Zhou Q."/>
            <person name="Bi G."/>
            <person name="Li C."/>
            <person name="Du R."/>
            <person name="Wang X."/>
            <person name="Sun T."/>
            <person name="Guo L."/>
            <person name="Liang H."/>
            <person name="Lu P."/>
            <person name="Wu Y."/>
            <person name="Zhang Z."/>
            <person name="Ro D.K."/>
            <person name="Shang Y."/>
            <person name="Huang S."/>
            <person name="Yan J."/>
        </authorList>
    </citation>
    <scope>NUCLEOTIDE SEQUENCE [LARGE SCALE GENOMIC DNA]</scope>
    <source>
        <strain evidence="2">Ta-2019</strain>
    </source>
</reference>
<evidence type="ECO:0000313" key="2">
    <source>
        <dbReference type="EMBL" id="KAH9290437.1"/>
    </source>
</evidence>
<organism evidence="2 3">
    <name type="scientific">Taxus chinensis</name>
    <name type="common">Chinese yew</name>
    <name type="synonym">Taxus wallichiana var. chinensis</name>
    <dbReference type="NCBI Taxonomy" id="29808"/>
    <lineage>
        <taxon>Eukaryota</taxon>
        <taxon>Viridiplantae</taxon>
        <taxon>Streptophyta</taxon>
        <taxon>Embryophyta</taxon>
        <taxon>Tracheophyta</taxon>
        <taxon>Spermatophyta</taxon>
        <taxon>Pinopsida</taxon>
        <taxon>Pinidae</taxon>
        <taxon>Conifers II</taxon>
        <taxon>Cupressales</taxon>
        <taxon>Taxaceae</taxon>
        <taxon>Taxus</taxon>
    </lineage>
</organism>
<accession>A0AA38C558</accession>
<dbReference type="SUPFAM" id="SSF48371">
    <property type="entry name" value="ARM repeat"/>
    <property type="match status" value="1"/>
</dbReference>
<dbReference type="PANTHER" id="PTHR45958:SF11">
    <property type="entry name" value="RING-TYPE E3 UBIQUITIN TRANSFERASE"/>
    <property type="match status" value="1"/>
</dbReference>